<dbReference type="AlphaFoldDB" id="A0A2P2J3Z5"/>
<dbReference type="EMBL" id="GGEC01007594">
    <property type="protein sequence ID" value="MBW88077.1"/>
    <property type="molecule type" value="Transcribed_RNA"/>
</dbReference>
<reference evidence="1" key="1">
    <citation type="submission" date="2018-02" db="EMBL/GenBank/DDBJ databases">
        <title>Rhizophora mucronata_Transcriptome.</title>
        <authorList>
            <person name="Meera S.P."/>
            <person name="Sreeshan A."/>
            <person name="Augustine A."/>
        </authorList>
    </citation>
    <scope>NUCLEOTIDE SEQUENCE</scope>
    <source>
        <tissue evidence="1">Leaf</tissue>
    </source>
</reference>
<accession>A0A2P2J3Z5</accession>
<proteinExistence type="predicted"/>
<name>A0A2P2J3Z5_RHIMU</name>
<sequence length="51" mass="5826">MRIVMGCDPFGWGYMDCRVSRSFHTIYVAECNLAISYLKVVFVIVEFASSI</sequence>
<evidence type="ECO:0000313" key="1">
    <source>
        <dbReference type="EMBL" id="MBW88077.1"/>
    </source>
</evidence>
<protein>
    <submittedName>
        <fullName evidence="1">Uncharacterized protein</fullName>
    </submittedName>
</protein>
<organism evidence="1">
    <name type="scientific">Rhizophora mucronata</name>
    <name type="common">Asiatic mangrove</name>
    <dbReference type="NCBI Taxonomy" id="61149"/>
    <lineage>
        <taxon>Eukaryota</taxon>
        <taxon>Viridiplantae</taxon>
        <taxon>Streptophyta</taxon>
        <taxon>Embryophyta</taxon>
        <taxon>Tracheophyta</taxon>
        <taxon>Spermatophyta</taxon>
        <taxon>Magnoliopsida</taxon>
        <taxon>eudicotyledons</taxon>
        <taxon>Gunneridae</taxon>
        <taxon>Pentapetalae</taxon>
        <taxon>rosids</taxon>
        <taxon>fabids</taxon>
        <taxon>Malpighiales</taxon>
        <taxon>Rhizophoraceae</taxon>
        <taxon>Rhizophora</taxon>
    </lineage>
</organism>